<keyword evidence="8" id="KW-0966">Cell projection</keyword>
<keyword evidence="4 7" id="KW-0812">Transmembrane</keyword>
<keyword evidence="8" id="KW-0282">Flagellum</keyword>
<evidence type="ECO:0000256" key="3">
    <source>
        <dbReference type="ARBA" id="ARBA00022475"/>
    </source>
</evidence>
<evidence type="ECO:0000256" key="2">
    <source>
        <dbReference type="ARBA" id="ARBA00009772"/>
    </source>
</evidence>
<evidence type="ECO:0000256" key="7">
    <source>
        <dbReference type="SAM" id="Phobius"/>
    </source>
</evidence>
<feature type="transmembrane region" description="Helical" evidence="7">
    <location>
        <begin position="70"/>
        <end position="88"/>
    </location>
</feature>
<comment type="subcellular location">
    <subcellularLocation>
        <location evidence="1">Cell membrane</location>
        <topology evidence="1">Multi-pass membrane protein</topology>
    </subcellularLocation>
</comment>
<evidence type="ECO:0000256" key="1">
    <source>
        <dbReference type="ARBA" id="ARBA00004651"/>
    </source>
</evidence>
<organism evidence="8 9">
    <name type="scientific">Muricoccus vinaceus</name>
    <dbReference type="NCBI Taxonomy" id="424704"/>
    <lineage>
        <taxon>Bacteria</taxon>
        <taxon>Pseudomonadati</taxon>
        <taxon>Pseudomonadota</taxon>
        <taxon>Alphaproteobacteria</taxon>
        <taxon>Acetobacterales</taxon>
        <taxon>Roseomonadaceae</taxon>
        <taxon>Muricoccus</taxon>
    </lineage>
</organism>
<feature type="transmembrane region" description="Helical" evidence="7">
    <location>
        <begin position="188"/>
        <end position="206"/>
    </location>
</feature>
<feature type="transmembrane region" description="Helical" evidence="7">
    <location>
        <begin position="94"/>
        <end position="114"/>
    </location>
</feature>
<keyword evidence="8" id="KW-0969">Cilium</keyword>
<evidence type="ECO:0000313" key="9">
    <source>
        <dbReference type="Proteomes" id="UP001589789"/>
    </source>
</evidence>
<evidence type="ECO:0000313" key="8">
    <source>
        <dbReference type="EMBL" id="MFC0386632.1"/>
    </source>
</evidence>
<gene>
    <name evidence="8" type="ORF">ACFFIC_13905</name>
</gene>
<comment type="caution">
    <text evidence="8">The sequence shown here is derived from an EMBL/GenBank/DDBJ whole genome shotgun (WGS) entry which is preliminary data.</text>
</comment>
<dbReference type="Pfam" id="PF01311">
    <property type="entry name" value="Bac_export_1"/>
    <property type="match status" value="1"/>
</dbReference>
<accession>A0ABV6ITH2</accession>
<dbReference type="InterPro" id="IPR002010">
    <property type="entry name" value="T3SS_IM_R"/>
</dbReference>
<dbReference type="PANTHER" id="PTHR30065">
    <property type="entry name" value="FLAGELLAR BIOSYNTHETIC PROTEIN FLIR"/>
    <property type="match status" value="1"/>
</dbReference>
<sequence>MDAVWLDRLPLLAFQAALLIARIGACGMVLPGLGETDVPVRVRLGLSIAVVALLLPPLAPQLPAEPSSAAALALLVALEVAIGLWLGWLARLVSFALVIAGQAIGFLIGLASVLTQDAMQGSQALATGRLLGLAAAALTLSTGLYTLPLRALAESYTVLPPGGALPAGMVVESVVAATAESFALAMRLAAPMVLLAVLLQVGSGLLSRVAPQVQIFILAAPAQTLVGLLLLAVLLPVILTHWTDAAGESFARLPGLN</sequence>
<feature type="transmembrane region" description="Helical" evidence="7">
    <location>
        <begin position="12"/>
        <end position="34"/>
    </location>
</feature>
<comment type="similarity">
    <text evidence="2">Belongs to the FliR/MopE/SpaR family.</text>
</comment>
<feature type="transmembrane region" description="Helical" evidence="7">
    <location>
        <begin position="215"/>
        <end position="239"/>
    </location>
</feature>
<dbReference type="PRINTS" id="PR00953">
    <property type="entry name" value="TYPE3IMRPROT"/>
</dbReference>
<feature type="transmembrane region" description="Helical" evidence="7">
    <location>
        <begin position="40"/>
        <end position="58"/>
    </location>
</feature>
<evidence type="ECO:0000256" key="6">
    <source>
        <dbReference type="ARBA" id="ARBA00023136"/>
    </source>
</evidence>
<keyword evidence="6 7" id="KW-0472">Membrane</keyword>
<keyword evidence="3" id="KW-1003">Cell membrane</keyword>
<dbReference type="RefSeq" id="WP_377051285.1">
    <property type="nucleotide sequence ID" value="NZ_JBHLVZ010000036.1"/>
</dbReference>
<reference evidence="8 9" key="1">
    <citation type="submission" date="2024-09" db="EMBL/GenBank/DDBJ databases">
        <authorList>
            <person name="Sun Q."/>
            <person name="Mori K."/>
        </authorList>
    </citation>
    <scope>NUCLEOTIDE SEQUENCE [LARGE SCALE GENOMIC DNA]</scope>
    <source>
        <strain evidence="8 9">CCM 7468</strain>
    </source>
</reference>
<protein>
    <submittedName>
        <fullName evidence="8">Flagellar biosynthetic protein FliR</fullName>
    </submittedName>
</protein>
<name>A0ABV6ITH2_9PROT</name>
<keyword evidence="9" id="KW-1185">Reference proteome</keyword>
<evidence type="ECO:0000256" key="4">
    <source>
        <dbReference type="ARBA" id="ARBA00022692"/>
    </source>
</evidence>
<dbReference type="PANTHER" id="PTHR30065:SF1">
    <property type="entry name" value="SURFACE PRESENTATION OF ANTIGENS PROTEIN SPAR"/>
    <property type="match status" value="1"/>
</dbReference>
<keyword evidence="5 7" id="KW-1133">Transmembrane helix</keyword>
<proteinExistence type="inferred from homology"/>
<dbReference type="Proteomes" id="UP001589789">
    <property type="component" value="Unassembled WGS sequence"/>
</dbReference>
<evidence type="ECO:0000256" key="5">
    <source>
        <dbReference type="ARBA" id="ARBA00022989"/>
    </source>
</evidence>
<feature type="transmembrane region" description="Helical" evidence="7">
    <location>
        <begin position="126"/>
        <end position="147"/>
    </location>
</feature>
<dbReference type="EMBL" id="JBHLVZ010000036">
    <property type="protein sequence ID" value="MFC0386632.1"/>
    <property type="molecule type" value="Genomic_DNA"/>
</dbReference>